<keyword evidence="3" id="KW-0695">RNA-directed DNA polymerase</keyword>
<dbReference type="InterPro" id="IPR005162">
    <property type="entry name" value="Retrotrans_gag_dom"/>
</dbReference>
<evidence type="ECO:0000259" key="2">
    <source>
        <dbReference type="Pfam" id="PF03732"/>
    </source>
</evidence>
<feature type="compositionally biased region" description="Basic and acidic residues" evidence="1">
    <location>
        <begin position="58"/>
        <end position="70"/>
    </location>
</feature>
<comment type="caution">
    <text evidence="3">The sequence shown here is derived from an EMBL/GenBank/DDBJ whole genome shotgun (WGS) entry which is preliminary data.</text>
</comment>
<proteinExistence type="predicted"/>
<keyword evidence="3" id="KW-0548">Nucleotidyltransferase</keyword>
<reference evidence="3 4" key="1">
    <citation type="journal article" date="2018" name="Mol. Plant">
        <title>The genome of Artemisia annua provides insight into the evolution of Asteraceae family and artemisinin biosynthesis.</title>
        <authorList>
            <person name="Shen Q."/>
            <person name="Zhang L."/>
            <person name="Liao Z."/>
            <person name="Wang S."/>
            <person name="Yan T."/>
            <person name="Shi P."/>
            <person name="Liu M."/>
            <person name="Fu X."/>
            <person name="Pan Q."/>
            <person name="Wang Y."/>
            <person name="Lv Z."/>
            <person name="Lu X."/>
            <person name="Zhang F."/>
            <person name="Jiang W."/>
            <person name="Ma Y."/>
            <person name="Chen M."/>
            <person name="Hao X."/>
            <person name="Li L."/>
            <person name="Tang Y."/>
            <person name="Lv G."/>
            <person name="Zhou Y."/>
            <person name="Sun X."/>
            <person name="Brodelius P.E."/>
            <person name="Rose J.K.C."/>
            <person name="Tang K."/>
        </authorList>
    </citation>
    <scope>NUCLEOTIDE SEQUENCE [LARGE SCALE GENOMIC DNA]</scope>
    <source>
        <strain evidence="4">cv. Huhao1</strain>
        <tissue evidence="3">Leaf</tissue>
    </source>
</reference>
<dbReference type="Proteomes" id="UP000245207">
    <property type="component" value="Unassembled WGS sequence"/>
</dbReference>
<dbReference type="PANTHER" id="PTHR33223">
    <property type="entry name" value="CCHC-TYPE DOMAIN-CONTAINING PROTEIN"/>
    <property type="match status" value="1"/>
</dbReference>
<organism evidence="3 4">
    <name type="scientific">Artemisia annua</name>
    <name type="common">Sweet wormwood</name>
    <dbReference type="NCBI Taxonomy" id="35608"/>
    <lineage>
        <taxon>Eukaryota</taxon>
        <taxon>Viridiplantae</taxon>
        <taxon>Streptophyta</taxon>
        <taxon>Embryophyta</taxon>
        <taxon>Tracheophyta</taxon>
        <taxon>Spermatophyta</taxon>
        <taxon>Magnoliopsida</taxon>
        <taxon>eudicotyledons</taxon>
        <taxon>Gunneridae</taxon>
        <taxon>Pentapetalae</taxon>
        <taxon>asterids</taxon>
        <taxon>campanulids</taxon>
        <taxon>Asterales</taxon>
        <taxon>Asteraceae</taxon>
        <taxon>Asteroideae</taxon>
        <taxon>Anthemideae</taxon>
        <taxon>Artemisiinae</taxon>
        <taxon>Artemisia</taxon>
    </lineage>
</organism>
<evidence type="ECO:0000313" key="4">
    <source>
        <dbReference type="Proteomes" id="UP000245207"/>
    </source>
</evidence>
<feature type="compositionally biased region" description="Basic and acidic residues" evidence="1">
    <location>
        <begin position="11"/>
        <end position="35"/>
    </location>
</feature>
<feature type="region of interest" description="Disordered" evidence="1">
    <location>
        <begin position="1"/>
        <end position="147"/>
    </location>
</feature>
<protein>
    <submittedName>
        <fullName evidence="3">Reverse transcriptase domain-containing protein</fullName>
    </submittedName>
</protein>
<gene>
    <name evidence="3" type="ORF">CTI12_AA551680</name>
</gene>
<dbReference type="Pfam" id="PF03732">
    <property type="entry name" value="Retrotrans_gag"/>
    <property type="match status" value="1"/>
</dbReference>
<name>A0A2U1KY59_ARTAN</name>
<dbReference type="OrthoDB" id="1752139at2759"/>
<sequence>MFGAAPRKPGSNHDHRLLTDRSEKAHLMKASRETPRGIQTQPDLDDIPQQAKHKTSKERKNIGEKRKVEHSQGAIKPDNPEGKRLKLQGESCPKKEGYAATPSQKRCKRQRRGNIARPESNYEEPRKEKSQLTHAPHDEVSGEMGDDQMQPYVPEEIEPFTENIRNIKLPKKTHMPDNVQSYDGNENPVDHIRVFQMAARVYNWDKATQCRMFQLTLTGAARVWFKNIPRESISSYCELRDAFLETFLSMERHKQKNQKIHCTKRSNKESIEDFTRRFIMENRKAKEVPEAVKIVKFVKKVSNPGLIEYLHREIPESV</sequence>
<feature type="compositionally biased region" description="Basic and acidic residues" evidence="1">
    <location>
        <begin position="123"/>
        <end position="140"/>
    </location>
</feature>
<dbReference type="AlphaFoldDB" id="A0A2U1KY59"/>
<evidence type="ECO:0000313" key="3">
    <source>
        <dbReference type="EMBL" id="PWA41692.1"/>
    </source>
</evidence>
<feature type="compositionally biased region" description="Basic residues" evidence="1">
    <location>
        <begin position="105"/>
        <end position="114"/>
    </location>
</feature>
<evidence type="ECO:0000256" key="1">
    <source>
        <dbReference type="SAM" id="MobiDB-lite"/>
    </source>
</evidence>
<accession>A0A2U1KY59</accession>
<dbReference type="PANTHER" id="PTHR33223:SF11">
    <property type="entry name" value="ELEMENT PROTEIN, PUTATIVE-RELATED"/>
    <property type="match status" value="1"/>
</dbReference>
<dbReference type="EMBL" id="PKPP01012904">
    <property type="protein sequence ID" value="PWA41692.1"/>
    <property type="molecule type" value="Genomic_DNA"/>
</dbReference>
<feature type="domain" description="Retrotransposon gag" evidence="2">
    <location>
        <begin position="212"/>
        <end position="299"/>
    </location>
</feature>
<keyword evidence="4" id="KW-1185">Reference proteome</keyword>
<dbReference type="GO" id="GO:0003964">
    <property type="term" value="F:RNA-directed DNA polymerase activity"/>
    <property type="evidence" value="ECO:0007669"/>
    <property type="project" value="UniProtKB-KW"/>
</dbReference>
<keyword evidence="3" id="KW-0808">Transferase</keyword>